<dbReference type="SUPFAM" id="SSF57850">
    <property type="entry name" value="RING/U-box"/>
    <property type="match status" value="3"/>
</dbReference>
<comment type="caution">
    <text evidence="7">The sequence shown here is derived from an EMBL/GenBank/DDBJ whole genome shotgun (WGS) entry which is preliminary data.</text>
</comment>
<dbReference type="OrthoDB" id="6270329at2759"/>
<dbReference type="PROSITE" id="PS50135">
    <property type="entry name" value="ZF_ZZ_2"/>
    <property type="match status" value="1"/>
</dbReference>
<dbReference type="Pfam" id="PF00097">
    <property type="entry name" value="zf-C3HC4"/>
    <property type="match status" value="1"/>
</dbReference>
<dbReference type="Proteomes" id="UP000036987">
    <property type="component" value="Unassembled WGS sequence"/>
</dbReference>
<dbReference type="InterPro" id="IPR043145">
    <property type="entry name" value="Znf_ZZ_sf"/>
</dbReference>
<keyword evidence="1" id="KW-0479">Metal-binding</keyword>
<dbReference type="GO" id="GO:0061630">
    <property type="term" value="F:ubiquitin protein ligase activity"/>
    <property type="evidence" value="ECO:0000318"/>
    <property type="project" value="GO_Central"/>
</dbReference>
<evidence type="ECO:0000256" key="3">
    <source>
        <dbReference type="ARBA" id="ARBA00022833"/>
    </source>
</evidence>
<keyword evidence="3" id="KW-0862">Zinc</keyword>
<dbReference type="InterPro" id="IPR017907">
    <property type="entry name" value="Znf_RING_CS"/>
</dbReference>
<evidence type="ECO:0000313" key="7">
    <source>
        <dbReference type="EMBL" id="KMZ65887.1"/>
    </source>
</evidence>
<keyword evidence="8" id="KW-1185">Reference proteome</keyword>
<evidence type="ECO:0000256" key="1">
    <source>
        <dbReference type="ARBA" id="ARBA00022723"/>
    </source>
</evidence>
<dbReference type="InterPro" id="IPR000433">
    <property type="entry name" value="Znf_ZZ"/>
</dbReference>
<proteinExistence type="predicted"/>
<dbReference type="AlphaFoldDB" id="A0A0K9PCA9"/>
<evidence type="ECO:0000256" key="4">
    <source>
        <dbReference type="PROSITE-ProRule" id="PRU00228"/>
    </source>
</evidence>
<dbReference type="Gene3D" id="3.30.60.90">
    <property type="match status" value="1"/>
</dbReference>
<dbReference type="EMBL" id="LFYR01001005">
    <property type="protein sequence ID" value="KMZ65887.1"/>
    <property type="molecule type" value="Genomic_DNA"/>
</dbReference>
<dbReference type="PROSITE" id="PS50089">
    <property type="entry name" value="ZF_RING_2"/>
    <property type="match status" value="2"/>
</dbReference>
<dbReference type="STRING" id="29655.A0A0K9PCA9"/>
<name>A0A0K9PCA9_ZOSMR</name>
<dbReference type="OMA" id="HSADHEV"/>
<organism evidence="7 8">
    <name type="scientific">Zostera marina</name>
    <name type="common">Eelgrass</name>
    <dbReference type="NCBI Taxonomy" id="29655"/>
    <lineage>
        <taxon>Eukaryota</taxon>
        <taxon>Viridiplantae</taxon>
        <taxon>Streptophyta</taxon>
        <taxon>Embryophyta</taxon>
        <taxon>Tracheophyta</taxon>
        <taxon>Spermatophyta</taxon>
        <taxon>Magnoliopsida</taxon>
        <taxon>Liliopsida</taxon>
        <taxon>Zosteraceae</taxon>
        <taxon>Zostera</taxon>
    </lineage>
</organism>
<evidence type="ECO:0000259" key="5">
    <source>
        <dbReference type="PROSITE" id="PS50089"/>
    </source>
</evidence>
<gene>
    <name evidence="7" type="ORF">ZOSMA_307G00210</name>
</gene>
<feature type="domain" description="ZZ-type" evidence="6">
    <location>
        <begin position="241"/>
        <end position="305"/>
    </location>
</feature>
<dbReference type="InterPro" id="IPR001841">
    <property type="entry name" value="Znf_RING"/>
</dbReference>
<keyword evidence="2 4" id="KW-0863">Zinc-finger</keyword>
<feature type="domain" description="RING-type" evidence="5">
    <location>
        <begin position="132"/>
        <end position="170"/>
    </location>
</feature>
<dbReference type="SMART" id="SM00184">
    <property type="entry name" value="RING"/>
    <property type="match status" value="2"/>
</dbReference>
<accession>A0A0K9PCA9</accession>
<dbReference type="GO" id="GO:0043161">
    <property type="term" value="P:proteasome-mediated ubiquitin-dependent protein catabolic process"/>
    <property type="evidence" value="ECO:0000318"/>
    <property type="project" value="GO_Central"/>
</dbReference>
<dbReference type="PROSITE" id="PS00518">
    <property type="entry name" value="ZF_RING_1"/>
    <property type="match status" value="1"/>
</dbReference>
<dbReference type="InterPro" id="IPR013083">
    <property type="entry name" value="Znf_RING/FYVE/PHD"/>
</dbReference>
<evidence type="ECO:0000256" key="2">
    <source>
        <dbReference type="ARBA" id="ARBA00022771"/>
    </source>
</evidence>
<sequence>MADVDAGHSEVVSDEETSKEFMCPICLDLLYKPIVIACGHICCFWCLHHTMDSIRASKCPMCRQPYIYFANICPLLHNLLMKTNHVDYERRGKETLEIEKSNDCFSSQDIECLNSCCEGTDENKISISDVICSGCKEILFRPSVLNCGHVYCESCMVTLTNDKLKCHVCESIHPGNFPKVCLDLDYFLKKKFPQDYYHRKELFQSTKVRQDQYLNQSSCTSAVVGENSKIEEDLIQMQNLHPCVGCDTCGMIPIIGKRYKCKDCKESIGFDMCEVCYNSSSKRQGRFNQRHTPDHVLLLENSSLEEVPE</sequence>
<dbReference type="GO" id="GO:0008270">
    <property type="term" value="F:zinc ion binding"/>
    <property type="evidence" value="ECO:0007669"/>
    <property type="project" value="UniProtKB-KW"/>
</dbReference>
<evidence type="ECO:0000259" key="6">
    <source>
        <dbReference type="PROSITE" id="PS50135"/>
    </source>
</evidence>
<dbReference type="Pfam" id="PF15227">
    <property type="entry name" value="zf-C3HC4_4"/>
    <property type="match status" value="1"/>
</dbReference>
<dbReference type="FunFam" id="3.30.60.90:FF:000014">
    <property type="entry name" value="E3 ubiquitin-protein ligase PRT1"/>
    <property type="match status" value="1"/>
</dbReference>
<protein>
    <submittedName>
        <fullName evidence="7">E3 ubiquitin-protein ligase PRT1</fullName>
    </submittedName>
</protein>
<feature type="domain" description="RING-type" evidence="5">
    <location>
        <begin position="23"/>
        <end position="63"/>
    </location>
</feature>
<reference evidence="8" key="1">
    <citation type="journal article" date="2016" name="Nature">
        <title>The genome of the seagrass Zostera marina reveals angiosperm adaptation to the sea.</title>
        <authorList>
            <person name="Olsen J.L."/>
            <person name="Rouze P."/>
            <person name="Verhelst B."/>
            <person name="Lin Y.-C."/>
            <person name="Bayer T."/>
            <person name="Collen J."/>
            <person name="Dattolo E."/>
            <person name="De Paoli E."/>
            <person name="Dittami S."/>
            <person name="Maumus F."/>
            <person name="Michel G."/>
            <person name="Kersting A."/>
            <person name="Lauritano C."/>
            <person name="Lohaus R."/>
            <person name="Toepel M."/>
            <person name="Tonon T."/>
            <person name="Vanneste K."/>
            <person name="Amirebrahimi M."/>
            <person name="Brakel J."/>
            <person name="Bostroem C."/>
            <person name="Chovatia M."/>
            <person name="Grimwood J."/>
            <person name="Jenkins J.W."/>
            <person name="Jueterbock A."/>
            <person name="Mraz A."/>
            <person name="Stam W.T."/>
            <person name="Tice H."/>
            <person name="Bornberg-Bauer E."/>
            <person name="Green P.J."/>
            <person name="Pearson G.A."/>
            <person name="Procaccini G."/>
            <person name="Duarte C.M."/>
            <person name="Schmutz J."/>
            <person name="Reusch T.B.H."/>
            <person name="Van de Peer Y."/>
        </authorList>
    </citation>
    <scope>NUCLEOTIDE SEQUENCE [LARGE SCALE GENOMIC DNA]</scope>
    <source>
        <strain evidence="8">cv. Finnish</strain>
    </source>
</reference>
<dbReference type="Gene3D" id="3.30.40.10">
    <property type="entry name" value="Zinc/RING finger domain, C3HC4 (zinc finger)"/>
    <property type="match status" value="2"/>
</dbReference>
<dbReference type="FunFam" id="3.30.40.10:FF:000489">
    <property type="entry name" value="E3 ubiquitin-protein ligase PRT1"/>
    <property type="match status" value="1"/>
</dbReference>
<dbReference type="Pfam" id="PF00569">
    <property type="entry name" value="ZZ"/>
    <property type="match status" value="1"/>
</dbReference>
<dbReference type="PANTHER" id="PTHR15898:SF13">
    <property type="entry name" value="BIFUNCTIONAL APOPTOSIS REGULATOR"/>
    <property type="match status" value="1"/>
</dbReference>
<evidence type="ECO:0000313" key="8">
    <source>
        <dbReference type="Proteomes" id="UP000036987"/>
    </source>
</evidence>
<dbReference type="PANTHER" id="PTHR15898">
    <property type="entry name" value="BIFUNCTIONAL APOPTOSIS REGULATOR"/>
    <property type="match status" value="1"/>
</dbReference>
<dbReference type="InterPro" id="IPR018957">
    <property type="entry name" value="Znf_C3HC4_RING-type"/>
</dbReference>